<protein>
    <submittedName>
        <fullName evidence="8">AfsR/SARP family transcriptional regulator</fullName>
    </submittedName>
</protein>
<dbReference type="SUPFAM" id="SSF46894">
    <property type="entry name" value="C-terminal effector domain of the bipartite response regulators"/>
    <property type="match status" value="1"/>
</dbReference>
<evidence type="ECO:0000256" key="3">
    <source>
        <dbReference type="ARBA" id="ARBA00023015"/>
    </source>
</evidence>
<dbReference type="InterPro" id="IPR011990">
    <property type="entry name" value="TPR-like_helical_dom_sf"/>
</dbReference>
<dbReference type="InterPro" id="IPR005158">
    <property type="entry name" value="BTAD"/>
</dbReference>
<keyword evidence="9" id="KW-1185">Reference proteome</keyword>
<dbReference type="InterPro" id="IPR036388">
    <property type="entry name" value="WH-like_DNA-bd_sf"/>
</dbReference>
<proteinExistence type="inferred from homology"/>
<dbReference type="EMBL" id="JBBDHD010000155">
    <property type="protein sequence ID" value="MFH7599866.1"/>
    <property type="molecule type" value="Genomic_DNA"/>
</dbReference>
<evidence type="ECO:0000256" key="1">
    <source>
        <dbReference type="ARBA" id="ARBA00005820"/>
    </source>
</evidence>
<name>A0ABW7PPA1_9ACTN</name>
<dbReference type="SUPFAM" id="SSF48452">
    <property type="entry name" value="TPR-like"/>
    <property type="match status" value="1"/>
</dbReference>
<evidence type="ECO:0000259" key="7">
    <source>
        <dbReference type="SMART" id="SM01043"/>
    </source>
</evidence>
<evidence type="ECO:0000259" key="6">
    <source>
        <dbReference type="SMART" id="SM00862"/>
    </source>
</evidence>
<organism evidence="8 9">
    <name type="scientific">Streptomyces racemochromogenes</name>
    <dbReference type="NCBI Taxonomy" id="67353"/>
    <lineage>
        <taxon>Bacteria</taxon>
        <taxon>Bacillati</taxon>
        <taxon>Actinomycetota</taxon>
        <taxon>Actinomycetes</taxon>
        <taxon>Kitasatosporales</taxon>
        <taxon>Streptomycetaceae</taxon>
        <taxon>Streptomyces</taxon>
    </lineage>
</organism>
<dbReference type="InterPro" id="IPR016032">
    <property type="entry name" value="Sig_transdc_resp-reg_C-effctor"/>
</dbReference>
<dbReference type="PANTHER" id="PTHR35807:SF1">
    <property type="entry name" value="TRANSCRIPTIONAL REGULATOR REDD"/>
    <property type="match status" value="1"/>
</dbReference>
<dbReference type="SMART" id="SM01043">
    <property type="entry name" value="BTAD"/>
    <property type="match status" value="1"/>
</dbReference>
<keyword evidence="3" id="KW-0805">Transcription regulation</keyword>
<keyword evidence="5" id="KW-0804">Transcription</keyword>
<keyword evidence="2" id="KW-0902">Two-component regulatory system</keyword>
<dbReference type="Proteomes" id="UP001610631">
    <property type="component" value="Unassembled WGS sequence"/>
</dbReference>
<dbReference type="Pfam" id="PF00486">
    <property type="entry name" value="Trans_reg_C"/>
    <property type="match status" value="1"/>
</dbReference>
<dbReference type="Gene3D" id="1.25.40.10">
    <property type="entry name" value="Tetratricopeptide repeat domain"/>
    <property type="match status" value="1"/>
</dbReference>
<dbReference type="InterPro" id="IPR051677">
    <property type="entry name" value="AfsR-DnrI-RedD_regulator"/>
</dbReference>
<dbReference type="CDD" id="cd15831">
    <property type="entry name" value="BTAD"/>
    <property type="match status" value="1"/>
</dbReference>
<dbReference type="Gene3D" id="1.10.10.10">
    <property type="entry name" value="Winged helix-like DNA-binding domain superfamily/Winged helix DNA-binding domain"/>
    <property type="match status" value="1"/>
</dbReference>
<accession>A0ABW7PPA1</accession>
<gene>
    <name evidence="8" type="ORF">WDV06_32920</name>
</gene>
<evidence type="ECO:0000313" key="8">
    <source>
        <dbReference type="EMBL" id="MFH7599866.1"/>
    </source>
</evidence>
<comment type="caution">
    <text evidence="8">The sequence shown here is derived from an EMBL/GenBank/DDBJ whole genome shotgun (WGS) entry which is preliminary data.</text>
</comment>
<reference evidence="8 9" key="1">
    <citation type="submission" date="2024-03" db="EMBL/GenBank/DDBJ databases">
        <title>Whole genome sequencing of Streptomyces racemochromogenes, to identify antimicrobial biosynthetic gene clusters.</title>
        <authorList>
            <person name="Suryawanshi P."/>
            <person name="Krishnaraj P.U."/>
            <person name="Arun Y.P."/>
            <person name="Suryawanshi M.P."/>
            <person name="Rakshit O."/>
        </authorList>
    </citation>
    <scope>NUCLEOTIDE SEQUENCE [LARGE SCALE GENOMIC DNA]</scope>
    <source>
        <strain evidence="8 9">AUDT626</strain>
    </source>
</reference>
<dbReference type="SMART" id="SM00862">
    <property type="entry name" value="Trans_reg_C"/>
    <property type="match status" value="1"/>
</dbReference>
<feature type="domain" description="OmpR/PhoB-type" evidence="6">
    <location>
        <begin position="18"/>
        <end position="97"/>
    </location>
</feature>
<evidence type="ECO:0000313" key="9">
    <source>
        <dbReference type="Proteomes" id="UP001610631"/>
    </source>
</evidence>
<dbReference type="PANTHER" id="PTHR35807">
    <property type="entry name" value="TRANSCRIPTIONAL REGULATOR REDD-RELATED"/>
    <property type="match status" value="1"/>
</dbReference>
<dbReference type="Pfam" id="PF03704">
    <property type="entry name" value="BTAD"/>
    <property type="match status" value="1"/>
</dbReference>
<sequence length="273" mass="30585">MFVLLFSVLGSIEIVKQRVAVRLGGAMQQTLLAALLASGGSLVTVDSLILELWGTTPPNKVENALQAQISRVRRTLAAVEPERESSRVVTSTSGYMFLFDRWELDAYLFLDTVDAIHARTGTDGLPELRQNIADLREGLSRWRGPVFGGLTGGPICQTASTRYQEARNSALILLYDLELRTGGHERILPELTELYSRNPNHEQFCMLLMRALYRCGRQLDALTVYRQCRHNMIESQGIEPSPVLSQYERAILTHDPMLLQDEPYWPVPALVGS</sequence>
<feature type="domain" description="Bacterial transcriptional activator" evidence="7">
    <location>
        <begin position="113"/>
        <end position="252"/>
    </location>
</feature>
<dbReference type="RefSeq" id="WP_395513485.1">
    <property type="nucleotide sequence ID" value="NZ_JBBDHD010000155.1"/>
</dbReference>
<evidence type="ECO:0000256" key="5">
    <source>
        <dbReference type="ARBA" id="ARBA00023163"/>
    </source>
</evidence>
<keyword evidence="4" id="KW-0238">DNA-binding</keyword>
<comment type="similarity">
    <text evidence="1">Belongs to the AfsR/DnrI/RedD regulatory family.</text>
</comment>
<evidence type="ECO:0000256" key="4">
    <source>
        <dbReference type="ARBA" id="ARBA00023125"/>
    </source>
</evidence>
<dbReference type="InterPro" id="IPR001867">
    <property type="entry name" value="OmpR/PhoB-type_DNA-bd"/>
</dbReference>
<evidence type="ECO:0000256" key="2">
    <source>
        <dbReference type="ARBA" id="ARBA00023012"/>
    </source>
</evidence>